<accession>A0AA39UVW0</accession>
<dbReference type="InterPro" id="IPR017884">
    <property type="entry name" value="SANT_dom"/>
</dbReference>
<dbReference type="InterPro" id="IPR001005">
    <property type="entry name" value="SANT/Myb"/>
</dbReference>
<feature type="compositionally biased region" description="Polar residues" evidence="1">
    <location>
        <begin position="22"/>
        <end position="33"/>
    </location>
</feature>
<name>A0AA39UVW0_9AGAR</name>
<dbReference type="GO" id="GO:0001156">
    <property type="term" value="F:TFIIIC-class transcription factor complex binding"/>
    <property type="evidence" value="ECO:0007669"/>
    <property type="project" value="TreeGrafter"/>
</dbReference>
<dbReference type="PANTHER" id="PTHR22929:SF0">
    <property type="entry name" value="TRANSCRIPTION FACTOR TFIIIB COMPONENT B'' HOMOLOG"/>
    <property type="match status" value="1"/>
</dbReference>
<dbReference type="Pfam" id="PF15963">
    <property type="entry name" value="Myb_DNA-bind_7"/>
    <property type="match status" value="1"/>
</dbReference>
<evidence type="ECO:0000313" key="5">
    <source>
        <dbReference type="EMBL" id="KAK0505618.1"/>
    </source>
</evidence>
<feature type="compositionally biased region" description="Polar residues" evidence="1">
    <location>
        <begin position="44"/>
        <end position="67"/>
    </location>
</feature>
<feature type="compositionally biased region" description="Polar residues" evidence="1">
    <location>
        <begin position="220"/>
        <end position="231"/>
    </location>
</feature>
<dbReference type="SUPFAM" id="SSF46689">
    <property type="entry name" value="Homeodomain-like"/>
    <property type="match status" value="1"/>
</dbReference>
<protein>
    <recommendedName>
        <fullName evidence="7">Myb-like domain-containing protein</fullName>
    </recommendedName>
</protein>
<dbReference type="PANTHER" id="PTHR22929">
    <property type="entry name" value="RNA POLYMERASE III TRANSCRIPTION INITIATION FACTOR B"/>
    <property type="match status" value="1"/>
</dbReference>
<dbReference type="GO" id="GO:0000126">
    <property type="term" value="C:transcription factor TFIIIB complex"/>
    <property type="evidence" value="ECO:0007669"/>
    <property type="project" value="TreeGrafter"/>
</dbReference>
<sequence>MTTRVQKGGAIFRPAVKARARSTVSVEPSSQKGIRSVTREPDAPTQSSFESISQPPLTAVSQSNPPSVNREDSLDFGSAPTLYSQSSRSSQAPPVLAASSTMTRVSSSIPPIISFGQFNRPPPIPPAVPVGSNRPVSVNQSDAFPTSQPVSESFLNAQDPPTYIDPALTGTFPVAQVVPIPEFGTFDQQLTTFQHILHNSGTGNVPQLTLDAEVVAKPPRQTTRRNATSETPGVPDSQGPPQDKSEQNGTESIKTRGKRAKKGSQTESGEQKATQKRKKSQKEGMTEPDSATPIPKRQRSSSAKPRPRRKRSPSLPPFDPGADPGEEIDPTVVTMAVLCRDTGLGRVSSKAAEIQSNHAAWKAQNRERRVRMKTLMEKKKYGHPESDEERDSTEVNANKQGSAEPPPTPTVPAAPSSAALDETGNGFDYSEGLTASRYNVQVRIGPNGETIIDEESLTVDRDENDVTENYTHVIESDATKFTNSGTYGKRFRGSRWSAEETELFYDALSQYGENYELIAYVLPGRDRKSCKNKFKTEDKKNHGRINYCLNNSKPVDMGTLSRMTGKDFSGPVPEISAPSTPAIPVAEKQSVPDAATASAHIAPTVRKRSQSRKPVITDDIQIVGQADGFDNS</sequence>
<dbReference type="PROSITE" id="PS51294">
    <property type="entry name" value="HTH_MYB"/>
    <property type="match status" value="1"/>
</dbReference>
<feature type="region of interest" description="Disordered" evidence="1">
    <location>
        <begin position="588"/>
        <end position="632"/>
    </location>
</feature>
<feature type="compositionally biased region" description="Polar residues" evidence="1">
    <location>
        <begin position="81"/>
        <end position="95"/>
    </location>
</feature>
<feature type="domain" description="HTH myb-type" evidence="4">
    <location>
        <begin position="488"/>
        <end position="542"/>
    </location>
</feature>
<feature type="domain" description="SANT" evidence="3">
    <location>
        <begin position="494"/>
        <end position="542"/>
    </location>
</feature>
<feature type="domain" description="Myb-like" evidence="2">
    <location>
        <begin position="488"/>
        <end position="536"/>
    </location>
</feature>
<proteinExistence type="predicted"/>
<reference evidence="5" key="1">
    <citation type="submission" date="2023-06" db="EMBL/GenBank/DDBJ databases">
        <authorList>
            <consortium name="Lawrence Berkeley National Laboratory"/>
            <person name="Ahrendt S."/>
            <person name="Sahu N."/>
            <person name="Indic B."/>
            <person name="Wong-Bajracharya J."/>
            <person name="Merenyi Z."/>
            <person name="Ke H.-M."/>
            <person name="Monk M."/>
            <person name="Kocsube S."/>
            <person name="Drula E."/>
            <person name="Lipzen A."/>
            <person name="Balint B."/>
            <person name="Henrissat B."/>
            <person name="Andreopoulos B."/>
            <person name="Martin F.M."/>
            <person name="Harder C.B."/>
            <person name="Rigling D."/>
            <person name="Ford K.L."/>
            <person name="Foster G.D."/>
            <person name="Pangilinan J."/>
            <person name="Papanicolaou A."/>
            <person name="Barry K."/>
            <person name="LaButti K."/>
            <person name="Viragh M."/>
            <person name="Koriabine M."/>
            <person name="Yan M."/>
            <person name="Riley R."/>
            <person name="Champramary S."/>
            <person name="Plett K.L."/>
            <person name="Tsai I.J."/>
            <person name="Slot J."/>
            <person name="Sipos G."/>
            <person name="Plett J."/>
            <person name="Nagy L.G."/>
            <person name="Grigoriev I.V."/>
        </authorList>
    </citation>
    <scope>NUCLEOTIDE SEQUENCE</scope>
    <source>
        <strain evidence="5">HWK02</strain>
    </source>
</reference>
<evidence type="ECO:0000256" key="1">
    <source>
        <dbReference type="SAM" id="MobiDB-lite"/>
    </source>
</evidence>
<dbReference type="PROSITE" id="PS50090">
    <property type="entry name" value="MYB_LIKE"/>
    <property type="match status" value="1"/>
</dbReference>
<dbReference type="Proteomes" id="UP001175228">
    <property type="component" value="Unassembled WGS sequence"/>
</dbReference>
<feature type="compositionally biased region" description="Basic and acidic residues" evidence="1">
    <location>
        <begin position="374"/>
        <end position="385"/>
    </location>
</feature>
<gene>
    <name evidence="5" type="ORF">EDD18DRAFT_31</name>
</gene>
<dbReference type="EMBL" id="JAUEPU010000001">
    <property type="protein sequence ID" value="KAK0505618.1"/>
    <property type="molecule type" value="Genomic_DNA"/>
</dbReference>
<dbReference type="CDD" id="cd00167">
    <property type="entry name" value="SANT"/>
    <property type="match status" value="1"/>
</dbReference>
<evidence type="ECO:0000259" key="2">
    <source>
        <dbReference type="PROSITE" id="PS50090"/>
    </source>
</evidence>
<dbReference type="AlphaFoldDB" id="A0AA39UVW0"/>
<feature type="region of interest" description="Disordered" evidence="1">
    <location>
        <begin position="215"/>
        <end position="329"/>
    </location>
</feature>
<dbReference type="GO" id="GO:0070898">
    <property type="term" value="P:RNA polymerase III preinitiation complex assembly"/>
    <property type="evidence" value="ECO:0007669"/>
    <property type="project" value="TreeGrafter"/>
</dbReference>
<evidence type="ECO:0000259" key="3">
    <source>
        <dbReference type="PROSITE" id="PS51293"/>
    </source>
</evidence>
<evidence type="ECO:0000259" key="4">
    <source>
        <dbReference type="PROSITE" id="PS51294"/>
    </source>
</evidence>
<dbReference type="InterPro" id="IPR009057">
    <property type="entry name" value="Homeodomain-like_sf"/>
</dbReference>
<dbReference type="InterPro" id="IPR039467">
    <property type="entry name" value="TFIIIB_B''_Myb"/>
</dbReference>
<feature type="compositionally biased region" description="Polar residues" evidence="1">
    <location>
        <begin position="263"/>
        <end position="272"/>
    </location>
</feature>
<feature type="region of interest" description="Disordered" evidence="1">
    <location>
        <begin position="1"/>
        <end position="95"/>
    </location>
</feature>
<evidence type="ECO:0000313" key="6">
    <source>
        <dbReference type="Proteomes" id="UP001175228"/>
    </source>
</evidence>
<dbReference type="Gene3D" id="1.10.10.60">
    <property type="entry name" value="Homeodomain-like"/>
    <property type="match status" value="1"/>
</dbReference>
<dbReference type="InterPro" id="IPR017930">
    <property type="entry name" value="Myb_dom"/>
</dbReference>
<keyword evidence="6" id="KW-1185">Reference proteome</keyword>
<dbReference type="PROSITE" id="PS51293">
    <property type="entry name" value="SANT"/>
    <property type="match status" value="1"/>
</dbReference>
<evidence type="ECO:0008006" key="7">
    <source>
        <dbReference type="Google" id="ProtNLM"/>
    </source>
</evidence>
<organism evidence="5 6">
    <name type="scientific">Armillaria luteobubalina</name>
    <dbReference type="NCBI Taxonomy" id="153913"/>
    <lineage>
        <taxon>Eukaryota</taxon>
        <taxon>Fungi</taxon>
        <taxon>Dikarya</taxon>
        <taxon>Basidiomycota</taxon>
        <taxon>Agaricomycotina</taxon>
        <taxon>Agaricomycetes</taxon>
        <taxon>Agaricomycetidae</taxon>
        <taxon>Agaricales</taxon>
        <taxon>Marasmiineae</taxon>
        <taxon>Physalacriaceae</taxon>
        <taxon>Armillaria</taxon>
    </lineage>
</organism>
<feature type="region of interest" description="Disordered" evidence="1">
    <location>
        <begin position="347"/>
        <end position="431"/>
    </location>
</feature>
<comment type="caution">
    <text evidence="5">The sequence shown here is derived from an EMBL/GenBank/DDBJ whole genome shotgun (WGS) entry which is preliminary data.</text>
</comment>
<dbReference type="SMART" id="SM00717">
    <property type="entry name" value="SANT"/>
    <property type="match status" value="1"/>
</dbReference>